<dbReference type="Proteomes" id="UP000323426">
    <property type="component" value="Unassembled WGS sequence"/>
</dbReference>
<dbReference type="InterPro" id="IPR051558">
    <property type="entry name" value="Metallophosphoesterase_PAP"/>
</dbReference>
<evidence type="ECO:0000256" key="2">
    <source>
        <dbReference type="ARBA" id="ARBA00022801"/>
    </source>
</evidence>
<dbReference type="PANTHER" id="PTHR10161:SF14">
    <property type="entry name" value="TARTRATE-RESISTANT ACID PHOSPHATASE TYPE 5"/>
    <property type="match status" value="1"/>
</dbReference>
<evidence type="ECO:0000256" key="1">
    <source>
        <dbReference type="ARBA" id="ARBA00022729"/>
    </source>
</evidence>
<dbReference type="Gene3D" id="2.40.160.50">
    <property type="entry name" value="membrane protein fhac: a member of the omp85/tpsb transporter family"/>
    <property type="match status" value="1"/>
</dbReference>
<keyword evidence="5" id="KW-1185">Reference proteome</keyword>
<name>A0A5M6DNW8_9BACT</name>
<sequence>MKHQYLAYFLSIIFLFFSNACTVNRPFYSSAVANWKTVGPPDSSRLKYTVFLIGDVGAPEKDPLEPSLKLLQSQMLAAGANSATVFLGDNIYSYGLTEAGSPGRKTDEERIITQLDRFKGYQGEKYMIAGNHDWAQGLPGGLRSVIRQEVFVEEYLKDSTFVTGGDFFVPDEGCPGPYEVYLQEDVVFIALNSQWWLQEEERPYGPNNYCNVADEVEVLTRLEDIIARNNGKHIVVVGHHPLFSNGVHGGNFQLLDHIFPLTLIEPWLVLPLPVIGSIYPWARKYGGISQDIAHPKYQAYVQGLMNIFQRYPNVVYAGGHEHNIQHFKHGNVNTIVSGSGCKTQHMKLGGGDALFGHEAKGYAKVNYYDNGEAWVEFWEPVGDGSTGKLFFRTQMYTKKGGTPVATPIAEDKTPALSTRNYRDSTITLPANPMYQAGKLKELFLGEHYRHIWATPVKMPYLDLRTEKSGLRPYRVGGGKQTISLRLRNEEGHEFTLRSVNKNPTQVLPKPLQETIARDLMQDQISAQHPYGALVLPPLAKAAGVFHVNPELFYIPSDPALGQYRNQFAGTVAILEENPDESHENVASLGNALNLVGTDKVLERKIDNNDNTVDETAFARARLFDMLIGDWDRHEGQWRWAESKTEDGRLFTPVPKDRDAAFFKTDGVLPYLATRKWGIRNFQNFGYDFGDYIGLNLSALTNDHTFLSRVTKAEWMALAEKMKVDITDEVIEAALKEFPSEVYAQSAPEIAAKLKARRDMLPQLAADYYAFLAKTVDVAGSNRTEYFKVNRRNDKETEVEVRNIKLDGTMGRKLYERTFYTDETNEIRLYGLGGKDIFEVTGEVGDGILIRIIGGDDRDSIADNSSVGGLRRKTVVYDTKDNNVFHFGSETKDRTEAAGEVNIYSRTEHKVPYLGPRLALQYNVDDQLYLGGGLVYRRYKFRKEPFAVEHSLLGNYAFATGAYNLRYKGIFTNIIKDWDLDFRASINGPQLLANYFGQGNETEANEENIRDYRVRFKRYIVNPTLTYDIFHFLKIGVGPTYDQFQVERESSGPAARALIAGSETDASSFRMNEYIGARAFMNVVAVSNEVNPYIGIKWLNEFSVNQQLGHEKYRFTRLSSEVMFYLTPNFPFKLTWAGRIGGAHNFGDYRFYQSNTLGGTTNLRGYRITRFAGRSNFYANAEARVHLANFNFYLFPGTFGVLALVDHGRVFADDDASKSLFKGLHRGVGGGIWVDVLRKAVVSGTYSVGEKEKLFNLNFGFLF</sequence>
<dbReference type="PANTHER" id="PTHR10161">
    <property type="entry name" value="TARTRATE-RESISTANT ACID PHOSPHATASE TYPE 5"/>
    <property type="match status" value="1"/>
</dbReference>
<dbReference type="AlphaFoldDB" id="A0A5M6DNW8"/>
<dbReference type="GO" id="GO:0016787">
    <property type="term" value="F:hydrolase activity"/>
    <property type="evidence" value="ECO:0007669"/>
    <property type="project" value="UniProtKB-KW"/>
</dbReference>
<organism evidence="4 5">
    <name type="scientific">Adhaeribacter rhizoryzae</name>
    <dbReference type="NCBI Taxonomy" id="2607907"/>
    <lineage>
        <taxon>Bacteria</taxon>
        <taxon>Pseudomonadati</taxon>
        <taxon>Bacteroidota</taxon>
        <taxon>Cytophagia</taxon>
        <taxon>Cytophagales</taxon>
        <taxon>Hymenobacteraceae</taxon>
        <taxon>Adhaeribacter</taxon>
    </lineage>
</organism>
<keyword evidence="2" id="KW-0378">Hydrolase</keyword>
<comment type="caution">
    <text evidence="4">The sequence shown here is derived from an EMBL/GenBank/DDBJ whole genome shotgun (WGS) entry which is preliminary data.</text>
</comment>
<dbReference type="InterPro" id="IPR004843">
    <property type="entry name" value="Calcineurin-like_PHP"/>
</dbReference>
<proteinExistence type="predicted"/>
<evidence type="ECO:0000313" key="5">
    <source>
        <dbReference type="Proteomes" id="UP000323426"/>
    </source>
</evidence>
<accession>A0A5M6DNW8</accession>
<dbReference type="EMBL" id="VWSF01000001">
    <property type="protein sequence ID" value="KAA5549178.1"/>
    <property type="molecule type" value="Genomic_DNA"/>
</dbReference>
<dbReference type="InterPro" id="IPR029052">
    <property type="entry name" value="Metallo-depent_PP-like"/>
</dbReference>
<dbReference type="Pfam" id="PF00149">
    <property type="entry name" value="Metallophos"/>
    <property type="match status" value="1"/>
</dbReference>
<dbReference type="Gene3D" id="3.60.21.10">
    <property type="match status" value="2"/>
</dbReference>
<dbReference type="SUPFAM" id="SSF56300">
    <property type="entry name" value="Metallo-dependent phosphatases"/>
    <property type="match status" value="1"/>
</dbReference>
<keyword evidence="1" id="KW-0732">Signal</keyword>
<dbReference type="RefSeq" id="WP_150086174.1">
    <property type="nucleotide sequence ID" value="NZ_VWSF01000001.1"/>
</dbReference>
<evidence type="ECO:0000313" key="4">
    <source>
        <dbReference type="EMBL" id="KAA5549178.1"/>
    </source>
</evidence>
<protein>
    <recommendedName>
        <fullName evidence="3">Calcineurin-like phosphoesterase domain-containing protein</fullName>
    </recommendedName>
</protein>
<evidence type="ECO:0000259" key="3">
    <source>
        <dbReference type="Pfam" id="PF00149"/>
    </source>
</evidence>
<feature type="domain" description="Calcineurin-like phosphoesterase" evidence="3">
    <location>
        <begin position="49"/>
        <end position="255"/>
    </location>
</feature>
<reference evidence="4 5" key="1">
    <citation type="submission" date="2019-09" db="EMBL/GenBank/DDBJ databases">
        <title>Genome sequence and assembly of Adhaeribacter sp.</title>
        <authorList>
            <person name="Chhetri G."/>
        </authorList>
    </citation>
    <scope>NUCLEOTIDE SEQUENCE [LARGE SCALE GENOMIC DNA]</scope>
    <source>
        <strain evidence="4 5">DK36</strain>
    </source>
</reference>
<gene>
    <name evidence="4" type="ORF">F0145_00875</name>
</gene>